<dbReference type="Pfam" id="PF00753">
    <property type="entry name" value="Lactamase_B"/>
    <property type="match status" value="1"/>
</dbReference>
<evidence type="ECO:0000313" key="3">
    <source>
        <dbReference type="EMBL" id="MCM6761170.1"/>
    </source>
</evidence>
<protein>
    <submittedName>
        <fullName evidence="3">MBL fold metallo-hydrolase</fullName>
    </submittedName>
</protein>
<accession>A0A9X2IQH2</accession>
<dbReference type="SUPFAM" id="SSF56281">
    <property type="entry name" value="Metallo-hydrolase/oxidoreductase"/>
    <property type="match status" value="1"/>
</dbReference>
<proteinExistence type="predicted"/>
<dbReference type="PANTHER" id="PTHR30619:SF1">
    <property type="entry name" value="RECOMBINATION PROTEIN 2"/>
    <property type="match status" value="1"/>
</dbReference>
<sequence length="346" mass="37022">MYEVDFLPVENEDGDSSKSGDAIALRFTVATQSNPAVVVVDGGFGPVGDALVDHVEQYYGTSNIDLVISTHPDTDHINGLIKVLERCQVGELMMHLPWLHNASASSLGNYEKIVQLYDLAVEKGVTVTEPFTGTARFGEALRILGPSKGFYEEQLAEAVAAASETAALSARSFGATLLAKATKLLERTRSLFPVETLTDADETSARNKMSVVTLVQVDGENFMLTGDAGIPTLNEAAEEYERVVGPFSSYPLTLFQAPHHGSHRNLGPAILDRILGPKDAAFNSTLALISSAKASEKHPSPKVTNALGRRGAIVAATEGRTITHMTGHRDGWGPITPIGPLEEEDL</sequence>
<evidence type="ECO:0000313" key="4">
    <source>
        <dbReference type="Proteomes" id="UP001155240"/>
    </source>
</evidence>
<feature type="region of interest" description="Disordered" evidence="1">
    <location>
        <begin position="324"/>
        <end position="346"/>
    </location>
</feature>
<dbReference type="InterPro" id="IPR036866">
    <property type="entry name" value="RibonucZ/Hydroxyglut_hydro"/>
</dbReference>
<name>A0A9X2IQH2_9MICO</name>
<dbReference type="EMBL" id="JAMRYM010000003">
    <property type="protein sequence ID" value="MCM6761170.1"/>
    <property type="molecule type" value="Genomic_DNA"/>
</dbReference>
<dbReference type="RefSeq" id="WP_251943146.1">
    <property type="nucleotide sequence ID" value="NZ_JAMRYM010000003.1"/>
</dbReference>
<dbReference type="AlphaFoldDB" id="A0A9X2IQH2"/>
<gene>
    <name evidence="3" type="ORF">NB037_01945</name>
</gene>
<dbReference type="InterPro" id="IPR001279">
    <property type="entry name" value="Metallo-B-lactamas"/>
</dbReference>
<dbReference type="Gene3D" id="3.60.15.10">
    <property type="entry name" value="Ribonuclease Z/Hydroxyacylglutathione hydrolase-like"/>
    <property type="match status" value="1"/>
</dbReference>
<keyword evidence="4" id="KW-1185">Reference proteome</keyword>
<dbReference type="PANTHER" id="PTHR30619">
    <property type="entry name" value="DNA INTERNALIZATION/COMPETENCE PROTEIN COMEC/REC2"/>
    <property type="match status" value="1"/>
</dbReference>
<reference evidence="3" key="1">
    <citation type="submission" date="2022-06" db="EMBL/GenBank/DDBJ databases">
        <title>Whole genome shotgun sequencing (WGS) of Rathayibacter sp. ZW T2_19, isolated from stored onions (Allium cepa).</title>
        <authorList>
            <person name="Stoll D.A."/>
            <person name="Huch M."/>
        </authorList>
    </citation>
    <scope>NUCLEOTIDE SEQUENCE</scope>
    <source>
        <strain evidence="3">ZW T2_19</strain>
    </source>
</reference>
<dbReference type="InterPro" id="IPR052159">
    <property type="entry name" value="Competence_DNA_uptake"/>
</dbReference>
<evidence type="ECO:0000259" key="2">
    <source>
        <dbReference type="Pfam" id="PF00753"/>
    </source>
</evidence>
<evidence type="ECO:0000256" key="1">
    <source>
        <dbReference type="SAM" id="MobiDB-lite"/>
    </source>
</evidence>
<comment type="caution">
    <text evidence="3">The sequence shown here is derived from an EMBL/GenBank/DDBJ whole genome shotgun (WGS) entry which is preliminary data.</text>
</comment>
<feature type="domain" description="Metallo-beta-lactamase" evidence="2">
    <location>
        <begin position="37"/>
        <end position="98"/>
    </location>
</feature>
<organism evidence="3 4">
    <name type="scientific">Rathayibacter rubneri</name>
    <dbReference type="NCBI Taxonomy" id="2950106"/>
    <lineage>
        <taxon>Bacteria</taxon>
        <taxon>Bacillati</taxon>
        <taxon>Actinomycetota</taxon>
        <taxon>Actinomycetes</taxon>
        <taxon>Micrococcales</taxon>
        <taxon>Microbacteriaceae</taxon>
        <taxon>Rathayibacter</taxon>
    </lineage>
</organism>
<dbReference type="Proteomes" id="UP001155240">
    <property type="component" value="Unassembled WGS sequence"/>
</dbReference>